<reference evidence="1" key="1">
    <citation type="journal article" date="2023" name="Mol. Biol. Evol.">
        <title>Third-Generation Sequencing Reveals the Adaptive Role of the Epigenome in Three Deep-Sea Polychaetes.</title>
        <authorList>
            <person name="Perez M."/>
            <person name="Aroh O."/>
            <person name="Sun Y."/>
            <person name="Lan Y."/>
            <person name="Juniper S.K."/>
            <person name="Young C.R."/>
            <person name="Angers B."/>
            <person name="Qian P.Y."/>
        </authorList>
    </citation>
    <scope>NUCLEOTIDE SEQUENCE</scope>
    <source>
        <strain evidence="1">R07B-5</strain>
    </source>
</reference>
<protein>
    <submittedName>
        <fullName evidence="1">Uncharacterized protein</fullName>
    </submittedName>
</protein>
<dbReference type="AlphaFoldDB" id="A0AAD9KEG7"/>
<keyword evidence="2" id="KW-1185">Reference proteome</keyword>
<comment type="caution">
    <text evidence="1">The sequence shown here is derived from an EMBL/GenBank/DDBJ whole genome shotgun (WGS) entry which is preliminary data.</text>
</comment>
<evidence type="ECO:0000313" key="2">
    <source>
        <dbReference type="Proteomes" id="UP001209878"/>
    </source>
</evidence>
<organism evidence="1 2">
    <name type="scientific">Ridgeia piscesae</name>
    <name type="common">Tubeworm</name>
    <dbReference type="NCBI Taxonomy" id="27915"/>
    <lineage>
        <taxon>Eukaryota</taxon>
        <taxon>Metazoa</taxon>
        <taxon>Spiralia</taxon>
        <taxon>Lophotrochozoa</taxon>
        <taxon>Annelida</taxon>
        <taxon>Polychaeta</taxon>
        <taxon>Sedentaria</taxon>
        <taxon>Canalipalpata</taxon>
        <taxon>Sabellida</taxon>
        <taxon>Siboglinidae</taxon>
        <taxon>Ridgeia</taxon>
    </lineage>
</organism>
<name>A0AAD9KEG7_RIDPI</name>
<proteinExistence type="predicted"/>
<dbReference type="EMBL" id="JAODUO010001207">
    <property type="protein sequence ID" value="KAK2169003.1"/>
    <property type="molecule type" value="Genomic_DNA"/>
</dbReference>
<gene>
    <name evidence="1" type="ORF">NP493_1208g00013</name>
</gene>
<evidence type="ECO:0000313" key="1">
    <source>
        <dbReference type="EMBL" id="KAK2169003.1"/>
    </source>
</evidence>
<sequence>MFLAAMNLSMRSMKVRLRTGDSSGGWAQPDVPSTVSIWRVKLVPVVGRSSANAAVAPPCGSVSRSSSFALSRLLLLIVSSSWLYNWRISFMNRLKSTSSIGAPRLGTPW</sequence>
<accession>A0AAD9KEG7</accession>
<dbReference type="Proteomes" id="UP001209878">
    <property type="component" value="Unassembled WGS sequence"/>
</dbReference>